<protein>
    <recommendedName>
        <fullName evidence="5">Mid2 domain-containing protein</fullName>
    </recommendedName>
</protein>
<evidence type="ECO:0000256" key="1">
    <source>
        <dbReference type="SAM" id="MobiDB-lite"/>
    </source>
</evidence>
<keyword evidence="2" id="KW-0812">Transmembrane</keyword>
<dbReference type="OrthoDB" id="4497263at2759"/>
<evidence type="ECO:0008006" key="5">
    <source>
        <dbReference type="Google" id="ProtNLM"/>
    </source>
</evidence>
<feature type="compositionally biased region" description="Basic and acidic residues" evidence="1">
    <location>
        <begin position="240"/>
        <end position="254"/>
    </location>
</feature>
<keyword evidence="2" id="KW-1133">Transmembrane helix</keyword>
<keyword evidence="2" id="KW-0472">Membrane</keyword>
<name>A0A517LNB8_9PEZI</name>
<feature type="region of interest" description="Disordered" evidence="1">
    <location>
        <begin position="230"/>
        <end position="270"/>
    </location>
</feature>
<accession>A0A517LNB8</accession>
<sequence>MSTTGTDTLVYNAPEVNFGTTTSWIPLTTAWPSSTGCASSFYLHPGQPYPYGWDPGLGYFLGQTQKCQPAAVTAWHEQGNQHQDGFTRLSIRPIVCPAAYTTAVTSINSVSSTMVVCCPSSYDLIGYESGRTEVSTSDAIVTTSLAVTSSTSINAIIISGWNVATATSTLSTTLLASQNPTKVPPTASGGLLSGAKAGIGIGVTLGAVGILSLIGAFFLLRRRQKTTQYDPMSTYPQHADSSDVHEMPDQHHLAEMPQEPAELSSVNVKK</sequence>
<reference evidence="3 4" key="1">
    <citation type="submission" date="2019-07" db="EMBL/GenBank/DDBJ databases">
        <title>Finished genome of Venturia effusa.</title>
        <authorList>
            <person name="Young C.A."/>
            <person name="Cox M.P."/>
            <person name="Ganley A.R.D."/>
            <person name="David W.J."/>
        </authorList>
    </citation>
    <scope>NUCLEOTIDE SEQUENCE [LARGE SCALE GENOMIC DNA]</scope>
    <source>
        <strain evidence="4">albino</strain>
    </source>
</reference>
<dbReference type="STRING" id="50376.A0A517LNB8"/>
<proteinExistence type="predicted"/>
<evidence type="ECO:0000313" key="4">
    <source>
        <dbReference type="Proteomes" id="UP000316270"/>
    </source>
</evidence>
<dbReference type="AlphaFoldDB" id="A0A517LNB8"/>
<organism evidence="3 4">
    <name type="scientific">Venturia effusa</name>
    <dbReference type="NCBI Taxonomy" id="50376"/>
    <lineage>
        <taxon>Eukaryota</taxon>
        <taxon>Fungi</taxon>
        <taxon>Dikarya</taxon>
        <taxon>Ascomycota</taxon>
        <taxon>Pezizomycotina</taxon>
        <taxon>Dothideomycetes</taxon>
        <taxon>Pleosporomycetidae</taxon>
        <taxon>Venturiales</taxon>
        <taxon>Venturiaceae</taxon>
        <taxon>Venturia</taxon>
    </lineage>
</organism>
<evidence type="ECO:0000256" key="2">
    <source>
        <dbReference type="SAM" id="Phobius"/>
    </source>
</evidence>
<gene>
    <name evidence="3" type="ORF">FKW77_001191</name>
</gene>
<dbReference type="EMBL" id="CP042201">
    <property type="protein sequence ID" value="QDS77137.1"/>
    <property type="molecule type" value="Genomic_DNA"/>
</dbReference>
<keyword evidence="4" id="KW-1185">Reference proteome</keyword>
<evidence type="ECO:0000313" key="3">
    <source>
        <dbReference type="EMBL" id="QDS77137.1"/>
    </source>
</evidence>
<feature type="transmembrane region" description="Helical" evidence="2">
    <location>
        <begin position="197"/>
        <end position="220"/>
    </location>
</feature>
<dbReference type="Proteomes" id="UP000316270">
    <property type="component" value="Chromosome 17"/>
</dbReference>